<sequence>MTAPDMPQGFLKKIQFNLLLANPAFKFDNAATGFGQCIRTTLFRRYCKARRQGLGVRRCLGRGLFLWPSLPGRR</sequence>
<dbReference type="KEGG" id="smx:SM11_pC0110"/>
<reference evidence="1 2" key="1">
    <citation type="journal article" date="2011" name="J. Biotechnol.">
        <title>The complete genome sequence of the dominant Sinorhizobium meliloti field isolate SM11 extends the S. meliloti pan-genome.</title>
        <authorList>
            <person name="Schneiker-Bekel S."/>
            <person name="Wibberg D."/>
            <person name="Bekel T."/>
            <person name="Blom J."/>
            <person name="Linke B."/>
            <person name="Neuweger H."/>
            <person name="Stiens M."/>
            <person name="Vorholter F.J."/>
            <person name="Weidner S."/>
            <person name="Goesmann A."/>
            <person name="Puhler A."/>
            <person name="Schluter A."/>
        </authorList>
    </citation>
    <scope>NUCLEOTIDE SEQUENCE [LARGE SCALE GENOMIC DNA]</scope>
    <source>
        <strain evidence="1 2">SM11</strain>
        <plasmid evidence="2">pSmeSM11c</plasmid>
    </source>
</reference>
<name>F7XB80_SINMM</name>
<gene>
    <name evidence="1" type="ordered locus">SM11_pC0110</name>
</gene>
<organism evidence="1 2">
    <name type="scientific">Sinorhizobium meliloti (strain SM11)</name>
    <dbReference type="NCBI Taxonomy" id="707241"/>
    <lineage>
        <taxon>Bacteria</taxon>
        <taxon>Pseudomonadati</taxon>
        <taxon>Pseudomonadota</taxon>
        <taxon>Alphaproteobacteria</taxon>
        <taxon>Hyphomicrobiales</taxon>
        <taxon>Rhizobiaceae</taxon>
        <taxon>Sinorhizobium/Ensifer group</taxon>
        <taxon>Sinorhizobium</taxon>
    </lineage>
</organism>
<dbReference type="AlphaFoldDB" id="F7XB80"/>
<accession>F7XB80</accession>
<dbReference type="EMBL" id="CP001831">
    <property type="protein sequence ID" value="AEH81183.1"/>
    <property type="molecule type" value="Genomic_DNA"/>
</dbReference>
<dbReference type="HOGENOM" id="CLU_2773686_0_0_5"/>
<proteinExistence type="predicted"/>
<geneLocation type="plasmid" evidence="1 2">
    <name>pSmeSM11c</name>
</geneLocation>
<evidence type="ECO:0000313" key="1">
    <source>
        <dbReference type="EMBL" id="AEH81183.1"/>
    </source>
</evidence>
<evidence type="ECO:0000313" key="2">
    <source>
        <dbReference type="Proteomes" id="UP000009045"/>
    </source>
</evidence>
<keyword evidence="1" id="KW-0614">Plasmid</keyword>
<dbReference type="Proteomes" id="UP000009045">
    <property type="component" value="Plasmid pSmeSM11c"/>
</dbReference>
<dbReference type="PATRIC" id="fig|707241.3.peg.4115"/>
<protein>
    <submittedName>
        <fullName evidence="1">Uncharacterized protein</fullName>
    </submittedName>
</protein>